<comment type="similarity">
    <text evidence="1">Belongs to the metallo-dependent hydrolases superfamily. TatD-type hydrolase family.</text>
</comment>
<dbReference type="SUPFAM" id="SSF51556">
    <property type="entry name" value="Metallo-dependent hydrolases"/>
    <property type="match status" value="1"/>
</dbReference>
<evidence type="ECO:0000256" key="5">
    <source>
        <dbReference type="PIRSR" id="PIRSR005902-1"/>
    </source>
</evidence>
<feature type="binding site" evidence="5">
    <location>
        <position position="100"/>
    </location>
    <ligand>
        <name>a divalent metal cation</name>
        <dbReference type="ChEBI" id="CHEBI:60240"/>
        <label>2</label>
    </ligand>
</feature>
<feature type="binding site" evidence="5">
    <location>
        <position position="42"/>
    </location>
    <ligand>
        <name>a divalent metal cation</name>
        <dbReference type="ChEBI" id="CHEBI:60240"/>
        <label>1</label>
    </ligand>
</feature>
<organism evidence="6 7">
    <name type="scientific">Trichomonas vaginalis (strain ATCC PRA-98 / G3)</name>
    <dbReference type="NCBI Taxonomy" id="412133"/>
    <lineage>
        <taxon>Eukaryota</taxon>
        <taxon>Metamonada</taxon>
        <taxon>Parabasalia</taxon>
        <taxon>Trichomonadida</taxon>
        <taxon>Trichomonadidae</taxon>
        <taxon>Trichomonas</taxon>
    </lineage>
</organism>
<dbReference type="PANTHER" id="PTHR46317:SF1">
    <property type="entry name" value="HYDROLASE, TATD FAMILY"/>
    <property type="match status" value="1"/>
</dbReference>
<dbReference type="RefSeq" id="XP_001314161.1">
    <property type="nucleotide sequence ID" value="XM_001314149.1"/>
</dbReference>
<dbReference type="Pfam" id="PF01026">
    <property type="entry name" value="TatD_DNase"/>
    <property type="match status" value="1"/>
</dbReference>
<dbReference type="KEGG" id="tva:4759296"/>
<evidence type="ECO:0000256" key="3">
    <source>
        <dbReference type="ARBA" id="ARBA00022801"/>
    </source>
</evidence>
<dbReference type="InParanoid" id="A2F0T5"/>
<evidence type="ECO:0000256" key="1">
    <source>
        <dbReference type="ARBA" id="ARBA00009275"/>
    </source>
</evidence>
<dbReference type="VEuPathDB" id="TrichDB:TVAGG3_0592720"/>
<dbReference type="Proteomes" id="UP000001542">
    <property type="component" value="Unassembled WGS sequence"/>
</dbReference>
<reference evidence="6" key="1">
    <citation type="submission" date="2006-10" db="EMBL/GenBank/DDBJ databases">
        <authorList>
            <person name="Amadeo P."/>
            <person name="Zhao Q."/>
            <person name="Wortman J."/>
            <person name="Fraser-Liggett C."/>
            <person name="Carlton J."/>
        </authorList>
    </citation>
    <scope>NUCLEOTIDE SEQUENCE</scope>
    <source>
        <strain evidence="6">G3</strain>
    </source>
</reference>
<dbReference type="InterPro" id="IPR001130">
    <property type="entry name" value="TatD-like"/>
</dbReference>
<dbReference type="EMBL" id="DS113566">
    <property type="protein sequence ID" value="EAY01470.1"/>
    <property type="molecule type" value="Genomic_DNA"/>
</dbReference>
<feature type="binding site" evidence="5">
    <location>
        <position position="78"/>
    </location>
    <ligand>
        <name>a divalent metal cation</name>
        <dbReference type="ChEBI" id="CHEBI:60240"/>
        <label>2</label>
    </ligand>
</feature>
<proteinExistence type="inferred from homology"/>
<gene>
    <name evidence="6" type="ORF">TVAG_344870</name>
</gene>
<evidence type="ECO:0000256" key="2">
    <source>
        <dbReference type="ARBA" id="ARBA00022723"/>
    </source>
</evidence>
<accession>A2F0T5</accession>
<reference evidence="6" key="2">
    <citation type="journal article" date="2007" name="Science">
        <title>Draft genome sequence of the sexually transmitted pathogen Trichomonas vaginalis.</title>
        <authorList>
            <person name="Carlton J.M."/>
            <person name="Hirt R.P."/>
            <person name="Silva J.C."/>
            <person name="Delcher A.L."/>
            <person name="Schatz M."/>
            <person name="Zhao Q."/>
            <person name="Wortman J.R."/>
            <person name="Bidwell S.L."/>
            <person name="Alsmark U.C.M."/>
            <person name="Besteiro S."/>
            <person name="Sicheritz-Ponten T."/>
            <person name="Noel C.J."/>
            <person name="Dacks J.B."/>
            <person name="Foster P.G."/>
            <person name="Simillion C."/>
            <person name="Van de Peer Y."/>
            <person name="Miranda-Saavedra D."/>
            <person name="Barton G.J."/>
            <person name="Westrop G.D."/>
            <person name="Mueller S."/>
            <person name="Dessi D."/>
            <person name="Fiori P.L."/>
            <person name="Ren Q."/>
            <person name="Paulsen I."/>
            <person name="Zhang H."/>
            <person name="Bastida-Corcuera F.D."/>
            <person name="Simoes-Barbosa A."/>
            <person name="Brown M.T."/>
            <person name="Hayes R.D."/>
            <person name="Mukherjee M."/>
            <person name="Okumura C.Y."/>
            <person name="Schneider R."/>
            <person name="Smith A.J."/>
            <person name="Vanacova S."/>
            <person name="Villalvazo M."/>
            <person name="Haas B.J."/>
            <person name="Pertea M."/>
            <person name="Feldblyum T.V."/>
            <person name="Utterback T.R."/>
            <person name="Shu C.L."/>
            <person name="Osoegawa K."/>
            <person name="de Jong P.J."/>
            <person name="Hrdy I."/>
            <person name="Horvathova L."/>
            <person name="Zubacova Z."/>
            <person name="Dolezal P."/>
            <person name="Malik S.B."/>
            <person name="Logsdon J.M. Jr."/>
            <person name="Henze K."/>
            <person name="Gupta A."/>
            <person name="Wang C.C."/>
            <person name="Dunne R.L."/>
            <person name="Upcroft J.A."/>
            <person name="Upcroft P."/>
            <person name="White O."/>
            <person name="Salzberg S.L."/>
            <person name="Tang P."/>
            <person name="Chiu C.-H."/>
            <person name="Lee Y.-S."/>
            <person name="Embley T.M."/>
            <person name="Coombs G.H."/>
            <person name="Mottram J.C."/>
            <person name="Tachezy J."/>
            <person name="Fraser-Liggett C.M."/>
            <person name="Johnson P.J."/>
        </authorList>
    </citation>
    <scope>NUCLEOTIDE SEQUENCE [LARGE SCALE GENOMIC DNA]</scope>
    <source>
        <strain evidence="6">G3</strain>
    </source>
</reference>
<dbReference type="GO" id="GO:0046872">
    <property type="term" value="F:metal ion binding"/>
    <property type="evidence" value="ECO:0007669"/>
    <property type="project" value="UniProtKB-KW"/>
</dbReference>
<dbReference type="SMR" id="A2F0T5"/>
<name>A2F0T5_TRIV3</name>
<dbReference type="PANTHER" id="PTHR46317">
    <property type="entry name" value="HYDROLASE OF PHP SUPERFAMILY-RELATED PROTEIN"/>
    <property type="match status" value="1"/>
</dbReference>
<keyword evidence="3 6" id="KW-0378">Hydrolase</keyword>
<keyword evidence="2 5" id="KW-0479">Metal-binding</keyword>
<dbReference type="InterPro" id="IPR032466">
    <property type="entry name" value="Metal_Hydrolase"/>
</dbReference>
<feature type="binding site" evidence="5">
    <location>
        <position position="147"/>
    </location>
    <ligand>
        <name>a divalent metal cation</name>
        <dbReference type="ChEBI" id="CHEBI:60240"/>
        <label>1</label>
    </ligand>
</feature>
<comment type="function">
    <text evidence="4">Exhibits 3'-exonuclease activities and apurinic/apyrimidinic (AP) endonuclease (in vitro). Show preferential AP endonuclease activity on double-stranded DNA substrates and 3'- exonuclease activity on single-stranded DNA.</text>
</comment>
<dbReference type="AlphaFoldDB" id="A2F0T5"/>
<evidence type="ECO:0000256" key="4">
    <source>
        <dbReference type="ARBA" id="ARBA00093287"/>
    </source>
</evidence>
<evidence type="ECO:0000313" key="6">
    <source>
        <dbReference type="EMBL" id="EAY01470.1"/>
    </source>
</evidence>
<protein>
    <submittedName>
        <fullName evidence="6">Hydrolase of PHP superfamily-related protein</fullName>
    </submittedName>
</protein>
<dbReference type="STRING" id="5722.A2F0T5"/>
<evidence type="ECO:0000313" key="7">
    <source>
        <dbReference type="Proteomes" id="UP000001542"/>
    </source>
</evidence>
<dbReference type="GO" id="GO:0016788">
    <property type="term" value="F:hydrolase activity, acting on ester bonds"/>
    <property type="evidence" value="ECO:0007669"/>
    <property type="project" value="InterPro"/>
</dbReference>
<keyword evidence="7" id="KW-1185">Reference proteome</keyword>
<dbReference type="OrthoDB" id="6079689at2759"/>
<sequence>MINDIKGDYSYSIGCHPWDSNIPYNKLFDIKVDYNKKFFVGEIGLDSEWCKIPFDIQKERFIFELEQAKKHKKKCILHTKGMEKEILDIISKYSNDFIVHWYACDNYIEDYIKIGSYFTIGYVIKYEKEVRKLAQLAPLDHLLYETDGLEAIEWLTKTKVKFEDMPDIYLEVLNEISKIKNIPIETIHQQLYQNSLKLLNNQ</sequence>
<dbReference type="PIRSF" id="PIRSF005902">
    <property type="entry name" value="DNase_TatD"/>
    <property type="match status" value="1"/>
</dbReference>
<dbReference type="VEuPathDB" id="TrichDB:TVAG_344870"/>
<dbReference type="Gene3D" id="3.20.20.140">
    <property type="entry name" value="Metal-dependent hydrolases"/>
    <property type="match status" value="1"/>
</dbReference>